<dbReference type="InterPro" id="IPR017900">
    <property type="entry name" value="4Fe4S_Fe_S_CS"/>
</dbReference>
<dbReference type="PANTHER" id="PTHR31332:SF0">
    <property type="entry name" value="7-HYDROXYMETHYL CHLOROPHYLL A REDUCTASE, CHLOROPLASTIC"/>
    <property type="match status" value="1"/>
</dbReference>
<dbReference type="GO" id="GO:0050454">
    <property type="term" value="F:coenzyme F420 hydrogenase activity"/>
    <property type="evidence" value="ECO:0007669"/>
    <property type="project" value="UniProtKB-EC"/>
</dbReference>
<sequence length="390" mass="43369">MGSKAKVGSQEFLKKHVLDKGLCTGCGACVNLCPYQVIYHDRTVQLHKCDLEDGKCYSFCPRAATDLTALRKHLFERDDMTPEIGAVKGYYFTQAVDPELRAAAQHGATVTVLMELALAEGLIDSAIVSIRNQDFMQNGAIVKNKTEIRKNAGSKFTVSPTVAAFHQLVTQEYGNTGVVATPCQALALAKMRLNKTNENENKINQLKLVIGLYCGWTLSAEKYAKLLLKRNIALESITKMDVPAGKNILEFYTNNGVKSLPIEEVQACIRESCRYCMDSTAEYADVSVGSARFAGSWEEVRHWNQLIVRTAKGKELVDLAVKRGVLKIREASQENLYELKDAAVKKKKEALKNIIRKSGSIRKLLYLDGGDPVVKKYLGIQKKRSKKKNK</sequence>
<dbReference type="PANTHER" id="PTHR31332">
    <property type="entry name" value="7-HYDROXYMETHYL CHLOROPHYLL A REDUCTASE, CHLOROPLASTIC"/>
    <property type="match status" value="1"/>
</dbReference>
<organism evidence="2">
    <name type="scientific">hydrocarbon metagenome</name>
    <dbReference type="NCBI Taxonomy" id="938273"/>
    <lineage>
        <taxon>unclassified sequences</taxon>
        <taxon>metagenomes</taxon>
        <taxon>ecological metagenomes</taxon>
    </lineage>
</organism>
<comment type="caution">
    <text evidence="2">The sequence shown here is derived from an EMBL/GenBank/DDBJ whole genome shotgun (WGS) entry which is preliminary data.</text>
</comment>
<dbReference type="PROSITE" id="PS00198">
    <property type="entry name" value="4FE4S_FER_1"/>
    <property type="match status" value="1"/>
</dbReference>
<accession>A0A0W8FP50</accession>
<dbReference type="PROSITE" id="PS51379">
    <property type="entry name" value="4FE4S_FER_2"/>
    <property type="match status" value="1"/>
</dbReference>
<evidence type="ECO:0000259" key="1">
    <source>
        <dbReference type="PROSITE" id="PS51379"/>
    </source>
</evidence>
<dbReference type="InterPro" id="IPR045220">
    <property type="entry name" value="FRHB/FDHB/HCAR-like"/>
</dbReference>
<dbReference type="AlphaFoldDB" id="A0A0W8FP50"/>
<name>A0A0W8FP50_9ZZZZ</name>
<dbReference type="EMBL" id="LNQE01000949">
    <property type="protein sequence ID" value="KUG22635.1"/>
    <property type="molecule type" value="Genomic_DNA"/>
</dbReference>
<dbReference type="InterPro" id="IPR017896">
    <property type="entry name" value="4Fe4S_Fe-S-bd"/>
</dbReference>
<dbReference type="SUPFAM" id="SSF54862">
    <property type="entry name" value="4Fe-4S ferredoxins"/>
    <property type="match status" value="1"/>
</dbReference>
<dbReference type="Pfam" id="PF04422">
    <property type="entry name" value="FrhB_FdhB_N"/>
    <property type="match status" value="1"/>
</dbReference>
<dbReference type="EC" id="1.12.98.1" evidence="2"/>
<evidence type="ECO:0000313" key="2">
    <source>
        <dbReference type="EMBL" id="KUG22635.1"/>
    </source>
</evidence>
<feature type="domain" description="4Fe-4S ferredoxin-type" evidence="1">
    <location>
        <begin position="14"/>
        <end position="43"/>
    </location>
</feature>
<dbReference type="InterPro" id="IPR007525">
    <property type="entry name" value="FrhB_FdhB_C"/>
</dbReference>
<dbReference type="Pfam" id="PF00037">
    <property type="entry name" value="Fer4"/>
    <property type="match status" value="1"/>
</dbReference>
<keyword evidence="2" id="KW-0560">Oxidoreductase</keyword>
<dbReference type="Pfam" id="PF04432">
    <property type="entry name" value="FrhB_FdhB_C"/>
    <property type="match status" value="1"/>
</dbReference>
<protein>
    <submittedName>
        <fullName evidence="2">Coenzyme f420 hydrogenase beta subunit (Frcb)</fullName>
        <ecNumber evidence="2">1.12.98.1</ecNumber>
    </submittedName>
</protein>
<gene>
    <name evidence="2" type="ORF">ASZ90_007586</name>
</gene>
<dbReference type="GO" id="GO:0052592">
    <property type="term" value="F:oxidoreductase activity, acting on CH or CH2 groups, with an iron-sulfur protein as acceptor"/>
    <property type="evidence" value="ECO:0007669"/>
    <property type="project" value="TreeGrafter"/>
</dbReference>
<dbReference type="Gene3D" id="3.30.70.20">
    <property type="match status" value="1"/>
</dbReference>
<reference evidence="2" key="1">
    <citation type="journal article" date="2015" name="Proc. Natl. Acad. Sci. U.S.A.">
        <title>Networks of energetic and metabolic interactions define dynamics in microbial communities.</title>
        <authorList>
            <person name="Embree M."/>
            <person name="Liu J.K."/>
            <person name="Al-Bassam M.M."/>
            <person name="Zengler K."/>
        </authorList>
    </citation>
    <scope>NUCLEOTIDE SEQUENCE</scope>
</reference>
<proteinExistence type="predicted"/>
<dbReference type="InterPro" id="IPR007516">
    <property type="entry name" value="Co_F420_Hydgase/DH_bsu_N"/>
</dbReference>